<name>A0A3P8HUY9_9TREM</name>
<keyword evidence="4" id="KW-1185">Reference proteome</keyword>
<dbReference type="AlphaFoldDB" id="A0A3P8HUY9"/>
<dbReference type="EMBL" id="UZAN01068600">
    <property type="protein sequence ID" value="VDP94600.1"/>
    <property type="molecule type" value="Genomic_DNA"/>
</dbReference>
<dbReference type="Proteomes" id="UP000272942">
    <property type="component" value="Unassembled WGS sequence"/>
</dbReference>
<evidence type="ECO:0000313" key="3">
    <source>
        <dbReference type="EMBL" id="VDP94600.1"/>
    </source>
</evidence>
<gene>
    <name evidence="3" type="ORF">ECPE_LOCUS17310</name>
</gene>
<dbReference type="PANTHER" id="PTHR46424:SF1">
    <property type="entry name" value="UBX DOMAIN-CONTAINING PROTEIN 4"/>
    <property type="match status" value="1"/>
</dbReference>
<evidence type="ECO:0000256" key="2">
    <source>
        <dbReference type="SAM" id="MobiDB-lite"/>
    </source>
</evidence>
<sequence length="223" mass="24472">MFAYQRSFGYFLVVASQDKPSPQPEPASSSASASPTQPAQSATSSTVAAPTSSGNTSVIENGDPIDSEKPLEERVKYAQQLLEAKRRLEAEEEKKKSIDAEITRRQAGKALQDFKERQRALEIQEAMAQRRKDAAEDRLLRERLRQQIEDDRRAKEERARMMNPQNEASPAQPVGAPLMTAAQMMTTNSTNCDQVGFSSSLSISLSLSLSLSVCARTCMGASV</sequence>
<organism evidence="3 4">
    <name type="scientific">Echinostoma caproni</name>
    <dbReference type="NCBI Taxonomy" id="27848"/>
    <lineage>
        <taxon>Eukaryota</taxon>
        <taxon>Metazoa</taxon>
        <taxon>Spiralia</taxon>
        <taxon>Lophotrochozoa</taxon>
        <taxon>Platyhelminthes</taxon>
        <taxon>Trematoda</taxon>
        <taxon>Digenea</taxon>
        <taxon>Plagiorchiida</taxon>
        <taxon>Echinostomata</taxon>
        <taxon>Echinostomatoidea</taxon>
        <taxon>Echinostomatidae</taxon>
        <taxon>Echinostoma</taxon>
    </lineage>
</organism>
<dbReference type="PANTHER" id="PTHR46424">
    <property type="entry name" value="UBX DOMAIN-CONTAINING PROTEIN 4"/>
    <property type="match status" value="1"/>
</dbReference>
<accession>A0A3P8HUY9</accession>
<feature type="compositionally biased region" description="Low complexity" evidence="2">
    <location>
        <begin position="26"/>
        <end position="53"/>
    </location>
</feature>
<evidence type="ECO:0000256" key="1">
    <source>
        <dbReference type="SAM" id="Coils"/>
    </source>
</evidence>
<keyword evidence="1" id="KW-0175">Coiled coil</keyword>
<dbReference type="GO" id="GO:0036503">
    <property type="term" value="P:ERAD pathway"/>
    <property type="evidence" value="ECO:0007669"/>
    <property type="project" value="TreeGrafter"/>
</dbReference>
<dbReference type="GO" id="GO:0005783">
    <property type="term" value="C:endoplasmic reticulum"/>
    <property type="evidence" value="ECO:0007669"/>
    <property type="project" value="TreeGrafter"/>
</dbReference>
<reference evidence="3 4" key="1">
    <citation type="submission" date="2018-11" db="EMBL/GenBank/DDBJ databases">
        <authorList>
            <consortium name="Pathogen Informatics"/>
        </authorList>
    </citation>
    <scope>NUCLEOTIDE SEQUENCE [LARGE SCALE GENOMIC DNA]</scope>
    <source>
        <strain evidence="3 4">Egypt</strain>
    </source>
</reference>
<feature type="coiled-coil region" evidence="1">
    <location>
        <begin position="74"/>
        <end position="138"/>
    </location>
</feature>
<feature type="region of interest" description="Disordered" evidence="2">
    <location>
        <begin position="17"/>
        <end position="72"/>
    </location>
</feature>
<feature type="region of interest" description="Disordered" evidence="2">
    <location>
        <begin position="149"/>
        <end position="173"/>
    </location>
</feature>
<proteinExistence type="predicted"/>
<evidence type="ECO:0000313" key="4">
    <source>
        <dbReference type="Proteomes" id="UP000272942"/>
    </source>
</evidence>
<feature type="compositionally biased region" description="Basic and acidic residues" evidence="2">
    <location>
        <begin position="149"/>
        <end position="160"/>
    </location>
</feature>
<protein>
    <submittedName>
        <fullName evidence="3">Uncharacterized protein</fullName>
    </submittedName>
</protein>